<proteinExistence type="predicted"/>
<evidence type="ECO:0000313" key="3">
    <source>
        <dbReference type="Proteomes" id="UP001148838"/>
    </source>
</evidence>
<keyword evidence="3" id="KW-1185">Reference proteome</keyword>
<comment type="caution">
    <text evidence="2">The sequence shown here is derived from an EMBL/GenBank/DDBJ whole genome shotgun (WGS) entry which is preliminary data.</text>
</comment>
<accession>A0ABQ8TIR3</accession>
<evidence type="ECO:0008006" key="4">
    <source>
        <dbReference type="Google" id="ProtNLM"/>
    </source>
</evidence>
<name>A0ABQ8TIR3_PERAM</name>
<protein>
    <recommendedName>
        <fullName evidence="4">Reverse transcriptase domain-containing protein</fullName>
    </recommendedName>
</protein>
<gene>
    <name evidence="2" type="ORF">ANN_13197</name>
</gene>
<evidence type="ECO:0000256" key="1">
    <source>
        <dbReference type="SAM" id="MobiDB-lite"/>
    </source>
</evidence>
<sequence length="296" mass="33878">MLSGKVLRTANTLFSDDQRRHTNADDRHRKFREGRVARTLSIRTGSRLLPFGQVSVCRLKYMHTSLAEYFRNVKPGSKSSKHHKKSTGSTGHKRERRPSGSSVSSLSTVSGSSSHRHRDRHSREHGMSKRRKLHQQPPDEPADSATLRLSSQTCEIERSISICDEESLKCLSTLFYSRLSIDIKLRNFRKTVCTNSSDLPISYYLILDSDERIIVKYVYADDVNMLGENPQTIRENTGILLEACKEIGLEVKPEKTEYMIMSSDQNIVRNGNIKIGNLSFEELEKFKYLEATETYK</sequence>
<feature type="compositionally biased region" description="Low complexity" evidence="1">
    <location>
        <begin position="99"/>
        <end position="113"/>
    </location>
</feature>
<feature type="compositionally biased region" description="Basic residues" evidence="1">
    <location>
        <begin position="79"/>
        <end position="96"/>
    </location>
</feature>
<dbReference type="EMBL" id="JAJSOF020000009">
    <property type="protein sequence ID" value="KAJ4446501.1"/>
    <property type="molecule type" value="Genomic_DNA"/>
</dbReference>
<evidence type="ECO:0000313" key="2">
    <source>
        <dbReference type="EMBL" id="KAJ4446501.1"/>
    </source>
</evidence>
<dbReference type="Proteomes" id="UP001148838">
    <property type="component" value="Unassembled WGS sequence"/>
</dbReference>
<feature type="region of interest" description="Disordered" evidence="1">
    <location>
        <begin position="73"/>
        <end position="147"/>
    </location>
</feature>
<reference evidence="2 3" key="1">
    <citation type="journal article" date="2022" name="Allergy">
        <title>Genome assembly and annotation of Periplaneta americana reveal a comprehensive cockroach allergen profile.</title>
        <authorList>
            <person name="Wang L."/>
            <person name="Xiong Q."/>
            <person name="Saelim N."/>
            <person name="Wang L."/>
            <person name="Nong W."/>
            <person name="Wan A.T."/>
            <person name="Shi M."/>
            <person name="Liu X."/>
            <person name="Cao Q."/>
            <person name="Hui J.H.L."/>
            <person name="Sookrung N."/>
            <person name="Leung T.F."/>
            <person name="Tungtrongchitr A."/>
            <person name="Tsui S.K.W."/>
        </authorList>
    </citation>
    <scope>NUCLEOTIDE SEQUENCE [LARGE SCALE GENOMIC DNA]</scope>
    <source>
        <strain evidence="2">PWHHKU_190912</strain>
    </source>
</reference>
<organism evidence="2 3">
    <name type="scientific">Periplaneta americana</name>
    <name type="common">American cockroach</name>
    <name type="synonym">Blatta americana</name>
    <dbReference type="NCBI Taxonomy" id="6978"/>
    <lineage>
        <taxon>Eukaryota</taxon>
        <taxon>Metazoa</taxon>
        <taxon>Ecdysozoa</taxon>
        <taxon>Arthropoda</taxon>
        <taxon>Hexapoda</taxon>
        <taxon>Insecta</taxon>
        <taxon>Pterygota</taxon>
        <taxon>Neoptera</taxon>
        <taxon>Polyneoptera</taxon>
        <taxon>Dictyoptera</taxon>
        <taxon>Blattodea</taxon>
        <taxon>Blattoidea</taxon>
        <taxon>Blattidae</taxon>
        <taxon>Blattinae</taxon>
        <taxon>Periplaneta</taxon>
    </lineage>
</organism>